<dbReference type="InterPro" id="IPR056466">
    <property type="entry name" value="Spectrin_DBS"/>
</dbReference>
<dbReference type="GO" id="GO:2000431">
    <property type="term" value="P:regulation of cytokinesis, actomyosin contractile ring assembly"/>
    <property type="evidence" value="ECO:0007669"/>
    <property type="project" value="InterPro"/>
</dbReference>
<feature type="region of interest" description="Disordered" evidence="3">
    <location>
        <begin position="366"/>
        <end position="431"/>
    </location>
</feature>
<evidence type="ECO:0000256" key="2">
    <source>
        <dbReference type="ARBA" id="ARBA00022658"/>
    </source>
</evidence>
<evidence type="ECO:0000256" key="1">
    <source>
        <dbReference type="ARBA" id="ARBA00022553"/>
    </source>
</evidence>
<protein>
    <submittedName>
        <fullName evidence="7">Uncharacterized protein</fullName>
    </submittedName>
</protein>
<evidence type="ECO:0000313" key="7">
    <source>
        <dbReference type="EMBL" id="KAK6314072.1"/>
    </source>
</evidence>
<sequence length="2101" mass="238411">MKVPIVMLNSLSDLHGYVDKGQLTCELGGNLEYCHSQWIHHRTAIENFAVTVKTTAQMLQKFGTDLAETELPNDVQCTKDLLNTHTEKHDKLKQDELKLAMKQGTTLLGCIKEQAAKSENHKLNPDEMENQSTVERLLSQLDETENAFQQFWSKHHLKLEQCLQLRHFEHDFREVKVSLDSLMDTLTFLSDIGDCVTRVEMLLNDLNTLEEKAQESLEKAQLHALHGDQLIQSNHYAVDSIRPKCVELRRVCDDFTNEAKKKYDVLSKSNQIHKGIDKVNQWCESGVYLLASQAVDKCQSQDGAEAALQDIEKFLEMAKENQLSDLKNIHNQYELVLNAEVKANVKKALKRLDDVQEMFEKRQVSLKKLSAKQTRPVQPVAPRPESSPNRPALPKTPRTTGPAPALSRRTSENSSATKQPTEAELAKKKNLSRKVKGSLKIEVMHEASQGGSSHILVTNETEESLSTRRRHIMNELIETERLYVEELQSIMEGYAAELDNTELSPLIPAALENKKDVLFGNLPEIYEFHNRTFFKELENCMERPELLGTCFLKRKEELQIYEKYCQNKPRSEALWRQCGDSLFFQECQKKLDHKLSLDAYLLKPVQRITKYQLMLKEMLKCSKNQEGTAELEEALATMLDIIKSVNDSMHQIAITGFEGNLSELGKLLRQGSFNVWTDHKKGHSKVKDLARFKPMQRHLFLYNKMLLFCKKREETTDEKPSPSYSFKHSLKMSAVGITENVKGDIKKFEVWYNGREEVYIIQAPSMDVKNMWVSEIRKVLTGQLEACREASQLHQKITENVYHAPMRNMRKMALRQSDSSSPETGFRRSNPSPNMRQKRAEASATNNPDHNAALARKRFTLQGLSNRRSLPSAEPPSKVTDVTRRFSLASSISVSATRRTKGPPSTHVKKTKRHEIKSDPTPFGYEDTLRSAIPAASRHKGTTSTDSAVPRSTSQPGWTKRCLPSMDTEDFETIHSSAEELSNSSDGEDQSSNKNGDNDRFRVQLTYESRTAQDLSMESGDLVQFLEEAENGHWLGAGFQRPCEDKLCTAARRACWEEFIMSIGPGNKLSVMTPGNIGQFKEPVCNCHLRLFLVISKAFGLCHHPCHTAMADSSIVTFGRAQSLLVDSSVYDSRMAETTKDVFLSLDSEDMEEMLHCVETRVVLVGEAAKNGALVKALQAIRIMEVPVVKIKGGEPGVEAREKFIKSIVNMDINVPCIKTDNVKEFGDGENTEFETVFVLTDFASPDYSYLYKHDNRIVGPPVVLHCAGREEPLPFSSRPLYSTTMLNLSLCFTGFRSKEAVKHLVNLVHHMGGAIRKDFSTKVTHLIAYSTHGEKYKLAVCMGTPILTPTWIHKAWEHRDDVKFHAGDEEFRTEFKVPPFQDCVLSFLGFSDEDKTNMEERTVKHGGSYLEVGDEKCTHMVVEENSVKELPFVPSKRLYVVKQEWFWGSIQMDARAGESMYFYEKMDSPVMKKAVSLLSLNTPNSNRKRRRLRDTLAQLTKETEISPFPPPRKRPSAEHSLSIGSLLDISNTPETCKALAEDSVERSRHMRVCAETRRQMRMRRSRGADQEWTFHCTSTPTPQLETGTLEWGGMAQATETEEASWMDSSQESLCLSAGQEKTEHSRPSKSSTPAVLKQSARWQVSKELYQTESNYVDILTTVMQLFKLPLEKEDQVGGPILAQEEIKTIFGSIPDIYDVHTRIKADLEKLVMDWSEDKSVGDIILKYSKDLVKAYPPFVNFFEMSKETIVMCEKQKPRFHAFLKINQSKPECGRQTLVELLIRPVQRLPSVALLLNDIKKHTADDHPDKITLEKAIESLKEVMTHINEDKRKTEGQKQIFDVVYEVDGCPANLLSSHRSLVHRVETIALGDKPCDRGENVTLFLFNDCLEIARKRHKVISTFRSPLGQTRPAAQLKHITLMPLSQIRRVLDLQDTEDCHNAFALVVRLPTEQDNLLFSFQLTTEDTMKSTWLKMLCRQVANTICKADAEDLIQCTEPDSVQVSTKDMDSTLSKASRVIKKTSKKVTRAFSFTKTPKRVIQRAFMANSTPDDKSPGPSSENMSCVGSSATLSAMHSPSMVNLPSMFERKYHTFSRSTTHLF</sequence>
<keyword evidence="1" id="KW-0597">Phosphoprotein</keyword>
<dbReference type="Gene3D" id="1.20.58.60">
    <property type="match status" value="1"/>
</dbReference>
<comment type="caution">
    <text evidence="7">The sequence shown here is derived from an EMBL/GenBank/DDBJ whole genome shotgun (WGS) entry which is preliminary data.</text>
</comment>
<dbReference type="InterPro" id="IPR049395">
    <property type="entry name" value="ECT2_PH"/>
</dbReference>
<dbReference type="FunFam" id="1.20.900.10:FF:000022">
    <property type="entry name" value="protein ECT2 isoform X1"/>
    <property type="match status" value="1"/>
</dbReference>
<dbReference type="PROSITE" id="PS50003">
    <property type="entry name" value="PH_DOMAIN"/>
    <property type="match status" value="1"/>
</dbReference>
<dbReference type="EMBL" id="JAGTTL010000013">
    <property type="protein sequence ID" value="KAK6314072.1"/>
    <property type="molecule type" value="Genomic_DNA"/>
</dbReference>
<dbReference type="InterPro" id="IPR049396">
    <property type="entry name" value="ECT2_BRCT0"/>
</dbReference>
<dbReference type="GO" id="GO:0005096">
    <property type="term" value="F:GTPase activator activity"/>
    <property type="evidence" value="ECO:0007669"/>
    <property type="project" value="InterPro"/>
</dbReference>
<dbReference type="Pfam" id="PF21242">
    <property type="entry name" value="ECT2_PH"/>
    <property type="match status" value="1"/>
</dbReference>
<dbReference type="Proteomes" id="UP001356427">
    <property type="component" value="Unassembled WGS sequence"/>
</dbReference>
<dbReference type="CDD" id="cd17733">
    <property type="entry name" value="BRCT_Ect2_rpt1"/>
    <property type="match status" value="1"/>
</dbReference>
<evidence type="ECO:0000259" key="6">
    <source>
        <dbReference type="PROSITE" id="PS50172"/>
    </source>
</evidence>
<dbReference type="GO" id="GO:0035556">
    <property type="term" value="P:intracellular signal transduction"/>
    <property type="evidence" value="ECO:0007669"/>
    <property type="project" value="InterPro"/>
</dbReference>
<dbReference type="Gene3D" id="1.20.900.10">
    <property type="entry name" value="Dbl homology (DH) domain"/>
    <property type="match status" value="2"/>
</dbReference>
<dbReference type="SMART" id="SM00325">
    <property type="entry name" value="RhoGEF"/>
    <property type="match status" value="2"/>
</dbReference>
<feature type="domain" description="PH" evidence="4">
    <location>
        <begin position="660"/>
        <end position="781"/>
    </location>
</feature>
<dbReference type="SUPFAM" id="SSF50729">
    <property type="entry name" value="PH domain-like"/>
    <property type="match status" value="2"/>
</dbReference>
<dbReference type="InterPro" id="IPR001331">
    <property type="entry name" value="GDS_CDC24_CS"/>
</dbReference>
<proteinExistence type="predicted"/>
<dbReference type="InterPro" id="IPR055251">
    <property type="entry name" value="SOS1_NGEF_PH"/>
</dbReference>
<feature type="region of interest" description="Disordered" evidence="3">
    <location>
        <begin position="814"/>
        <end position="852"/>
    </location>
</feature>
<dbReference type="Pfam" id="PF22697">
    <property type="entry name" value="SOS1_NGEF_PH"/>
    <property type="match status" value="1"/>
</dbReference>
<dbReference type="CDD" id="cd01229">
    <property type="entry name" value="PH_Ect2"/>
    <property type="match status" value="1"/>
</dbReference>
<dbReference type="InterPro" id="IPR011993">
    <property type="entry name" value="PH-like_dom_sf"/>
</dbReference>
<feature type="domain" description="DH" evidence="5">
    <location>
        <begin position="1641"/>
        <end position="1830"/>
    </location>
</feature>
<dbReference type="InterPro" id="IPR001849">
    <property type="entry name" value="PH_domain"/>
</dbReference>
<feature type="compositionally biased region" description="Polar residues" evidence="3">
    <location>
        <begin position="942"/>
        <end position="957"/>
    </location>
</feature>
<feature type="region of interest" description="Disordered" evidence="3">
    <location>
        <begin position="864"/>
        <end position="964"/>
    </location>
</feature>
<dbReference type="GO" id="GO:0000281">
    <property type="term" value="P:mitotic cytokinesis"/>
    <property type="evidence" value="ECO:0007669"/>
    <property type="project" value="TreeGrafter"/>
</dbReference>
<feature type="domain" description="BRCT" evidence="6">
    <location>
        <begin position="1376"/>
        <end position="1464"/>
    </location>
</feature>
<dbReference type="Pfam" id="PF21243">
    <property type="entry name" value="ECT2_BRCT0"/>
    <property type="match status" value="1"/>
</dbReference>
<feature type="region of interest" description="Disordered" evidence="3">
    <location>
        <begin position="977"/>
        <end position="1001"/>
    </location>
</feature>
<feature type="compositionally biased region" description="Polar residues" evidence="3">
    <location>
        <begin position="888"/>
        <end position="897"/>
    </location>
</feature>
<feature type="compositionally biased region" description="Polar residues" evidence="3">
    <location>
        <begin position="977"/>
        <end position="995"/>
    </location>
</feature>
<evidence type="ECO:0000313" key="8">
    <source>
        <dbReference type="Proteomes" id="UP001356427"/>
    </source>
</evidence>
<dbReference type="Pfam" id="PF00533">
    <property type="entry name" value="BRCT"/>
    <property type="match status" value="1"/>
</dbReference>
<feature type="region of interest" description="Disordered" evidence="3">
    <location>
        <begin position="1499"/>
        <end position="1520"/>
    </location>
</feature>
<dbReference type="CDD" id="cd01227">
    <property type="entry name" value="PH_Dbs"/>
    <property type="match status" value="1"/>
</dbReference>
<dbReference type="SUPFAM" id="SSF48065">
    <property type="entry name" value="DBL homology domain (DH-domain)"/>
    <property type="match status" value="2"/>
</dbReference>
<dbReference type="PANTHER" id="PTHR16777">
    <property type="entry name" value="PROTEIN ECT2"/>
    <property type="match status" value="1"/>
</dbReference>
<evidence type="ECO:0000259" key="5">
    <source>
        <dbReference type="PROSITE" id="PS50010"/>
    </source>
</evidence>
<evidence type="ECO:0000259" key="4">
    <source>
        <dbReference type="PROSITE" id="PS50003"/>
    </source>
</evidence>
<dbReference type="SMART" id="SM00292">
    <property type="entry name" value="BRCT"/>
    <property type="match status" value="2"/>
</dbReference>
<dbReference type="CDD" id="cd17732">
    <property type="entry name" value="BRCT_Ect2_rpt2"/>
    <property type="match status" value="1"/>
</dbReference>
<dbReference type="InterPro" id="IPR035534">
    <property type="entry name" value="DBS_PH"/>
</dbReference>
<dbReference type="FunFam" id="2.30.29.30:FF:000078">
    <property type="entry name" value="Guanine nucleotide exchange factor DBS"/>
    <property type="match status" value="1"/>
</dbReference>
<dbReference type="Gene3D" id="2.30.29.30">
    <property type="entry name" value="Pleckstrin-homology domain (PH domain)/Phosphotyrosine-binding domain (PTB)"/>
    <property type="match status" value="2"/>
</dbReference>
<dbReference type="InterPro" id="IPR026817">
    <property type="entry name" value="Ect2"/>
</dbReference>
<dbReference type="PANTHER" id="PTHR16777:SF2">
    <property type="entry name" value="PROTEIN ECT2"/>
    <property type="match status" value="1"/>
</dbReference>
<name>A0AAN8LM46_9TELE</name>
<dbReference type="InterPro" id="IPR000219">
    <property type="entry name" value="DH_dom"/>
</dbReference>
<feature type="domain" description="BRCT" evidence="6">
    <location>
        <begin position="1281"/>
        <end position="1353"/>
    </location>
</feature>
<dbReference type="Pfam" id="PF12738">
    <property type="entry name" value="PTCB-BRCT"/>
    <property type="match status" value="1"/>
</dbReference>
<evidence type="ECO:0000256" key="3">
    <source>
        <dbReference type="SAM" id="MobiDB-lite"/>
    </source>
</evidence>
<dbReference type="SMART" id="SM00233">
    <property type="entry name" value="PH"/>
    <property type="match status" value="2"/>
</dbReference>
<dbReference type="InterPro" id="IPR001357">
    <property type="entry name" value="BRCT_dom"/>
</dbReference>
<gene>
    <name evidence="7" type="ORF">J4Q44_G00155310</name>
</gene>
<dbReference type="InterPro" id="IPR036420">
    <property type="entry name" value="BRCT_dom_sf"/>
</dbReference>
<dbReference type="InterPro" id="IPR035899">
    <property type="entry name" value="DBL_dom_sf"/>
</dbReference>
<dbReference type="Gene3D" id="3.40.50.10190">
    <property type="entry name" value="BRCT domain"/>
    <property type="match status" value="3"/>
</dbReference>
<dbReference type="Pfam" id="PF23289">
    <property type="entry name" value="Spectrin_5"/>
    <property type="match status" value="1"/>
</dbReference>
<dbReference type="GO" id="GO:0005085">
    <property type="term" value="F:guanyl-nucleotide exchange factor activity"/>
    <property type="evidence" value="ECO:0007669"/>
    <property type="project" value="UniProtKB-KW"/>
</dbReference>
<accession>A0AAN8LM46</accession>
<feature type="compositionally biased region" description="Polar residues" evidence="3">
    <location>
        <begin position="816"/>
        <end position="835"/>
    </location>
</feature>
<dbReference type="GO" id="GO:0005938">
    <property type="term" value="C:cell cortex"/>
    <property type="evidence" value="ECO:0007669"/>
    <property type="project" value="TreeGrafter"/>
</dbReference>
<dbReference type="PROSITE" id="PS50172">
    <property type="entry name" value="BRCT"/>
    <property type="match status" value="2"/>
</dbReference>
<feature type="domain" description="DH" evidence="5">
    <location>
        <begin position="468"/>
        <end position="648"/>
    </location>
</feature>
<dbReference type="PROSITE" id="PS50010">
    <property type="entry name" value="DH_2"/>
    <property type="match status" value="2"/>
</dbReference>
<keyword evidence="8" id="KW-1185">Reference proteome</keyword>
<dbReference type="CDD" id="cd00176">
    <property type="entry name" value="SPEC"/>
    <property type="match status" value="1"/>
</dbReference>
<keyword evidence="2" id="KW-0344">Guanine-nucleotide releasing factor</keyword>
<dbReference type="GO" id="GO:0005634">
    <property type="term" value="C:nucleus"/>
    <property type="evidence" value="ECO:0007669"/>
    <property type="project" value="InterPro"/>
</dbReference>
<dbReference type="SUPFAM" id="SSF52113">
    <property type="entry name" value="BRCT domain"/>
    <property type="match status" value="2"/>
</dbReference>
<dbReference type="CDD" id="cd00160">
    <property type="entry name" value="RhoGEF"/>
    <property type="match status" value="2"/>
</dbReference>
<reference evidence="7 8" key="1">
    <citation type="submission" date="2021-04" db="EMBL/GenBank/DDBJ databases">
        <authorList>
            <person name="De Guttry C."/>
            <person name="Zahm M."/>
            <person name="Klopp C."/>
            <person name="Cabau C."/>
            <person name="Louis A."/>
            <person name="Berthelot C."/>
            <person name="Parey E."/>
            <person name="Roest Crollius H."/>
            <person name="Montfort J."/>
            <person name="Robinson-Rechavi M."/>
            <person name="Bucao C."/>
            <person name="Bouchez O."/>
            <person name="Gislard M."/>
            <person name="Lluch J."/>
            <person name="Milhes M."/>
            <person name="Lampietro C."/>
            <person name="Lopez Roques C."/>
            <person name="Donnadieu C."/>
            <person name="Braasch I."/>
            <person name="Desvignes T."/>
            <person name="Postlethwait J."/>
            <person name="Bobe J."/>
            <person name="Wedekind C."/>
            <person name="Guiguen Y."/>
        </authorList>
    </citation>
    <scope>NUCLEOTIDE SEQUENCE [LARGE SCALE GENOMIC DNA]</scope>
    <source>
        <strain evidence="7">Cs_M1</strain>
        <tissue evidence="7">Blood</tissue>
    </source>
</reference>
<dbReference type="Pfam" id="PF00621">
    <property type="entry name" value="RhoGEF"/>
    <property type="match status" value="2"/>
</dbReference>
<dbReference type="GO" id="GO:0007399">
    <property type="term" value="P:nervous system development"/>
    <property type="evidence" value="ECO:0007669"/>
    <property type="project" value="TreeGrafter"/>
</dbReference>
<organism evidence="7 8">
    <name type="scientific">Coregonus suidteri</name>
    <dbReference type="NCBI Taxonomy" id="861788"/>
    <lineage>
        <taxon>Eukaryota</taxon>
        <taxon>Metazoa</taxon>
        <taxon>Chordata</taxon>
        <taxon>Craniata</taxon>
        <taxon>Vertebrata</taxon>
        <taxon>Euteleostomi</taxon>
        <taxon>Actinopterygii</taxon>
        <taxon>Neopterygii</taxon>
        <taxon>Teleostei</taxon>
        <taxon>Protacanthopterygii</taxon>
        <taxon>Salmoniformes</taxon>
        <taxon>Salmonidae</taxon>
        <taxon>Coregoninae</taxon>
        <taxon>Coregonus</taxon>
    </lineage>
</organism>
<dbReference type="SUPFAM" id="SSF46966">
    <property type="entry name" value="Spectrin repeat"/>
    <property type="match status" value="1"/>
</dbReference>
<dbReference type="PROSITE" id="PS00741">
    <property type="entry name" value="DH_1"/>
    <property type="match status" value="2"/>
</dbReference>
<dbReference type="InterPro" id="IPR018159">
    <property type="entry name" value="Spectrin/alpha-actinin"/>
</dbReference>